<evidence type="ECO:0000313" key="2">
    <source>
        <dbReference type="EMBL" id="KAK1944006.1"/>
    </source>
</evidence>
<dbReference type="Proteomes" id="UP001259832">
    <property type="component" value="Unassembled WGS sequence"/>
</dbReference>
<dbReference type="EMBL" id="JASMQC010000007">
    <property type="protein sequence ID" value="KAK1944006.1"/>
    <property type="molecule type" value="Genomic_DNA"/>
</dbReference>
<proteinExistence type="predicted"/>
<sequence>MPSVGTFVSALGLALLAISTTQAATTSKWVELDPTKAEESLLITALEDENIYNPDITDFICSKSVEALYAKSQAHGGKKYTFVVNGCIVRSEYAGRCFDSYFYPECGNFDVVISSGPKKELEVNSIKIHKMKSQATKN</sequence>
<comment type="caution">
    <text evidence="2">The sequence shown here is derived from an EMBL/GenBank/DDBJ whole genome shotgun (WGS) entry which is preliminary data.</text>
</comment>
<evidence type="ECO:0000256" key="1">
    <source>
        <dbReference type="SAM" id="SignalP"/>
    </source>
</evidence>
<organism evidence="2 3">
    <name type="scientific">Phytophthora citrophthora</name>
    <dbReference type="NCBI Taxonomy" id="4793"/>
    <lineage>
        <taxon>Eukaryota</taxon>
        <taxon>Sar</taxon>
        <taxon>Stramenopiles</taxon>
        <taxon>Oomycota</taxon>
        <taxon>Peronosporomycetes</taxon>
        <taxon>Peronosporales</taxon>
        <taxon>Peronosporaceae</taxon>
        <taxon>Phytophthora</taxon>
    </lineage>
</organism>
<name>A0AAD9GT85_9STRA</name>
<reference evidence="2" key="1">
    <citation type="submission" date="2023-08" db="EMBL/GenBank/DDBJ databases">
        <title>Reference Genome Resource for the Citrus Pathogen Phytophthora citrophthora.</title>
        <authorList>
            <person name="Moller H."/>
            <person name="Coetzee B."/>
            <person name="Rose L.J."/>
            <person name="Van Niekerk J.M."/>
        </authorList>
    </citation>
    <scope>NUCLEOTIDE SEQUENCE</scope>
    <source>
        <strain evidence="2">STE-U-9442</strain>
    </source>
</reference>
<keyword evidence="3" id="KW-1185">Reference proteome</keyword>
<feature type="chain" id="PRO_5042249020" evidence="1">
    <location>
        <begin position="24"/>
        <end position="138"/>
    </location>
</feature>
<gene>
    <name evidence="2" type="ORF">P3T76_005402</name>
</gene>
<protein>
    <submittedName>
        <fullName evidence="2">Uncharacterized protein</fullName>
    </submittedName>
</protein>
<dbReference type="AlphaFoldDB" id="A0AAD9GT85"/>
<keyword evidence="1" id="KW-0732">Signal</keyword>
<accession>A0AAD9GT85</accession>
<evidence type="ECO:0000313" key="3">
    <source>
        <dbReference type="Proteomes" id="UP001259832"/>
    </source>
</evidence>
<feature type="signal peptide" evidence="1">
    <location>
        <begin position="1"/>
        <end position="23"/>
    </location>
</feature>